<protein>
    <recommendedName>
        <fullName evidence="3">U-box domain-containing protein</fullName>
    </recommendedName>
</protein>
<proteinExistence type="predicted"/>
<feature type="domain" description="U-box" evidence="3">
    <location>
        <begin position="1"/>
        <end position="61"/>
    </location>
</feature>
<dbReference type="PANTHER" id="PTHR13931:SF2">
    <property type="entry name" value="UBIQUITIN CONJUGATION FACTOR E4 B"/>
    <property type="match status" value="1"/>
</dbReference>
<dbReference type="PROSITE" id="PS51698">
    <property type="entry name" value="U_BOX"/>
    <property type="match status" value="1"/>
</dbReference>
<organism evidence="4 5">
    <name type="scientific">Penstemon davidsonii</name>
    <dbReference type="NCBI Taxonomy" id="160366"/>
    <lineage>
        <taxon>Eukaryota</taxon>
        <taxon>Viridiplantae</taxon>
        <taxon>Streptophyta</taxon>
        <taxon>Embryophyta</taxon>
        <taxon>Tracheophyta</taxon>
        <taxon>Spermatophyta</taxon>
        <taxon>Magnoliopsida</taxon>
        <taxon>eudicotyledons</taxon>
        <taxon>Gunneridae</taxon>
        <taxon>Pentapetalae</taxon>
        <taxon>asterids</taxon>
        <taxon>lamiids</taxon>
        <taxon>Lamiales</taxon>
        <taxon>Plantaginaceae</taxon>
        <taxon>Cheloneae</taxon>
        <taxon>Penstemon</taxon>
    </lineage>
</organism>
<dbReference type="InterPro" id="IPR003613">
    <property type="entry name" value="Ubox_domain"/>
</dbReference>
<evidence type="ECO:0000256" key="2">
    <source>
        <dbReference type="ARBA" id="ARBA00022679"/>
    </source>
</evidence>
<dbReference type="PANTHER" id="PTHR13931">
    <property type="entry name" value="UBIQUITINATION FACTOR E4"/>
    <property type="match status" value="1"/>
</dbReference>
<keyword evidence="2" id="KW-0808">Transferase</keyword>
<dbReference type="SUPFAM" id="SSF57850">
    <property type="entry name" value="RING/U-box"/>
    <property type="match status" value="1"/>
</dbReference>
<dbReference type="Gene3D" id="3.30.40.10">
    <property type="entry name" value="Zinc/RING finger domain, C3HC4 (zinc finger)"/>
    <property type="match status" value="1"/>
</dbReference>
<evidence type="ECO:0000313" key="4">
    <source>
        <dbReference type="EMBL" id="KAK4477586.1"/>
    </source>
</evidence>
<comment type="caution">
    <text evidence="4">The sequence shown here is derived from an EMBL/GenBank/DDBJ whole genome shotgun (WGS) entry which is preliminary data.</text>
</comment>
<dbReference type="EMBL" id="JAYDYQ010002688">
    <property type="protein sequence ID" value="KAK4477586.1"/>
    <property type="molecule type" value="Genomic_DNA"/>
</dbReference>
<name>A0ABR0CKD8_9LAMI</name>
<sequence>MRDPVILPSSKVIVDRPVIQRHLLSDSTDPFNRSHLTADMLIPDVELKSKIEEFIKSQQLKRHGEGLGVGSTKVTIQTTDTTTLID</sequence>
<dbReference type="Pfam" id="PF04564">
    <property type="entry name" value="U-box"/>
    <property type="match status" value="1"/>
</dbReference>
<dbReference type="InterPro" id="IPR045132">
    <property type="entry name" value="UBE4"/>
</dbReference>
<evidence type="ECO:0000259" key="3">
    <source>
        <dbReference type="PROSITE" id="PS51698"/>
    </source>
</evidence>
<dbReference type="Proteomes" id="UP001291926">
    <property type="component" value="Unassembled WGS sequence"/>
</dbReference>
<reference evidence="4 5" key="1">
    <citation type="journal article" date="2023" name="bioRxiv">
        <title>Genome report: Whole genome sequence and annotation of Penstemon davidsonii.</title>
        <authorList>
            <person name="Ostevik K.L."/>
            <person name="Alabady M."/>
            <person name="Zhang M."/>
            <person name="Rausher M.D."/>
        </authorList>
    </citation>
    <scope>NUCLEOTIDE SEQUENCE [LARGE SCALE GENOMIC DNA]</scope>
    <source>
        <strain evidence="4">DNT005</strain>
        <tissue evidence="4">Whole leaf</tissue>
    </source>
</reference>
<evidence type="ECO:0000313" key="5">
    <source>
        <dbReference type="Proteomes" id="UP001291926"/>
    </source>
</evidence>
<keyword evidence="5" id="KW-1185">Reference proteome</keyword>
<gene>
    <name evidence="4" type="ORF">RD792_016821</name>
</gene>
<dbReference type="SMART" id="SM00504">
    <property type="entry name" value="Ubox"/>
    <property type="match status" value="1"/>
</dbReference>
<comment type="pathway">
    <text evidence="1">Protein modification; protein ubiquitination.</text>
</comment>
<dbReference type="InterPro" id="IPR013083">
    <property type="entry name" value="Znf_RING/FYVE/PHD"/>
</dbReference>
<accession>A0ABR0CKD8</accession>
<evidence type="ECO:0000256" key="1">
    <source>
        <dbReference type="ARBA" id="ARBA00004906"/>
    </source>
</evidence>